<feature type="non-terminal residue" evidence="7">
    <location>
        <position position="1"/>
    </location>
</feature>
<comment type="caution">
    <text evidence="7">The sequence shown here is derived from an EMBL/GenBank/DDBJ whole genome shotgun (WGS) entry which is preliminary data.</text>
</comment>
<dbReference type="GO" id="GO:0000166">
    <property type="term" value="F:nucleotide binding"/>
    <property type="evidence" value="ECO:0007669"/>
    <property type="project" value="UniProtKB-KW"/>
</dbReference>
<dbReference type="Gene3D" id="1.20.5.4130">
    <property type="match status" value="1"/>
</dbReference>
<evidence type="ECO:0000256" key="3">
    <source>
        <dbReference type="ARBA" id="ARBA00022737"/>
    </source>
</evidence>
<gene>
    <name evidence="7" type="ORF">EJB05_50440</name>
</gene>
<evidence type="ECO:0000256" key="2">
    <source>
        <dbReference type="ARBA" id="ARBA00022614"/>
    </source>
</evidence>
<evidence type="ECO:0000256" key="4">
    <source>
        <dbReference type="ARBA" id="ARBA00022741"/>
    </source>
</evidence>
<feature type="domain" description="Disease resistance N-terminal" evidence="6">
    <location>
        <begin position="11"/>
        <end position="66"/>
    </location>
</feature>
<dbReference type="Proteomes" id="UP000324897">
    <property type="component" value="Unassembled WGS sequence"/>
</dbReference>
<protein>
    <recommendedName>
        <fullName evidence="6">Disease resistance N-terminal domain-containing protein</fullName>
    </recommendedName>
</protein>
<dbReference type="AlphaFoldDB" id="A0A5J9SYC5"/>
<proteinExistence type="inferred from homology"/>
<organism evidence="7 8">
    <name type="scientific">Eragrostis curvula</name>
    <name type="common">weeping love grass</name>
    <dbReference type="NCBI Taxonomy" id="38414"/>
    <lineage>
        <taxon>Eukaryota</taxon>
        <taxon>Viridiplantae</taxon>
        <taxon>Streptophyta</taxon>
        <taxon>Embryophyta</taxon>
        <taxon>Tracheophyta</taxon>
        <taxon>Spermatophyta</taxon>
        <taxon>Magnoliopsida</taxon>
        <taxon>Liliopsida</taxon>
        <taxon>Poales</taxon>
        <taxon>Poaceae</taxon>
        <taxon>PACMAD clade</taxon>
        <taxon>Chloridoideae</taxon>
        <taxon>Eragrostideae</taxon>
        <taxon>Eragrostidinae</taxon>
        <taxon>Eragrostis</taxon>
    </lineage>
</organism>
<evidence type="ECO:0000313" key="8">
    <source>
        <dbReference type="Proteomes" id="UP000324897"/>
    </source>
</evidence>
<dbReference type="GO" id="GO:0006952">
    <property type="term" value="P:defense response"/>
    <property type="evidence" value="ECO:0007669"/>
    <property type="project" value="UniProtKB-KW"/>
</dbReference>
<dbReference type="InterPro" id="IPR041118">
    <property type="entry name" value="Rx_N"/>
</dbReference>
<evidence type="ECO:0000256" key="1">
    <source>
        <dbReference type="ARBA" id="ARBA00008894"/>
    </source>
</evidence>
<evidence type="ECO:0000259" key="6">
    <source>
        <dbReference type="Pfam" id="PF18052"/>
    </source>
</evidence>
<accession>A0A5J9SYC5</accession>
<keyword evidence="8" id="KW-1185">Reference proteome</keyword>
<name>A0A5J9SYC5_9POAL</name>
<dbReference type="Pfam" id="PF18052">
    <property type="entry name" value="Rx_N"/>
    <property type="match status" value="1"/>
</dbReference>
<comment type="similarity">
    <text evidence="1">Belongs to the disease resistance NB-LRR family.</text>
</comment>
<dbReference type="OrthoDB" id="600624at2759"/>
<sequence length="72" mass="8194">MASVLDALAPSVIKMIKDMLKEELTMLMGVSMEINKLGGKVENLEAYLADAERRRINETRVQKWGKKKESKQ</sequence>
<reference evidence="7 8" key="1">
    <citation type="journal article" date="2019" name="Sci. Rep.">
        <title>A high-quality genome of Eragrostis curvula grass provides insights into Poaceae evolution and supports new strategies to enhance forage quality.</title>
        <authorList>
            <person name="Carballo J."/>
            <person name="Santos B.A.C.M."/>
            <person name="Zappacosta D."/>
            <person name="Garbus I."/>
            <person name="Selva J.P."/>
            <person name="Gallo C.A."/>
            <person name="Diaz A."/>
            <person name="Albertini E."/>
            <person name="Caccamo M."/>
            <person name="Echenique V."/>
        </authorList>
    </citation>
    <scope>NUCLEOTIDE SEQUENCE [LARGE SCALE GENOMIC DNA]</scope>
    <source>
        <strain evidence="8">cv. Victoria</strain>
        <tissue evidence="7">Leaf</tissue>
    </source>
</reference>
<keyword evidence="2" id="KW-0433">Leucine-rich repeat</keyword>
<evidence type="ECO:0000313" key="7">
    <source>
        <dbReference type="EMBL" id="TVU04023.1"/>
    </source>
</evidence>
<keyword evidence="3" id="KW-0677">Repeat</keyword>
<evidence type="ECO:0000256" key="5">
    <source>
        <dbReference type="ARBA" id="ARBA00022821"/>
    </source>
</evidence>
<dbReference type="Gramene" id="TVU04023">
    <property type="protein sequence ID" value="TVU04023"/>
    <property type="gene ID" value="EJB05_50440"/>
</dbReference>
<dbReference type="EMBL" id="RWGY01000113">
    <property type="protein sequence ID" value="TVU04023.1"/>
    <property type="molecule type" value="Genomic_DNA"/>
</dbReference>
<keyword evidence="5" id="KW-0611">Plant defense</keyword>
<keyword evidence="4" id="KW-0547">Nucleotide-binding</keyword>